<feature type="region of interest" description="Disordered" evidence="1">
    <location>
        <begin position="190"/>
        <end position="236"/>
    </location>
</feature>
<evidence type="ECO:0000256" key="2">
    <source>
        <dbReference type="SAM" id="SignalP"/>
    </source>
</evidence>
<accession>A0A8D8WQN9</accession>
<sequence length="318" mass="37420">MTLTASCLLLIVLFISPITCIQFYRRGNLSAGQKFRALWRGYKVASTTRKLHTTKKLLPTTTIPTTKKIYLKKRILLSVQEFHWTPLRKAPDWWNLYETPQPPHRYSSDSVSYDLRDVFKDYRKGSQNPSPKKLKDCTVKVFYDSYGKLRTIKKMDTSYIRALRRYHSLDTNSFYCDSFEDSEYESEYKLSESVRITPKQKRKQTKTTTRKTTTTKPPTTRTTTRPPDRSTTSLNSTKLVDKNKTNKTTKQVTLKWILRKTPIIEAELKYYKEKQIERITPQWGFLRTTEGKGNKTKKKYSKVHKMKTSPIKLIVVRQ</sequence>
<feature type="compositionally biased region" description="Basic residues" evidence="1">
    <location>
        <begin position="198"/>
        <end position="209"/>
    </location>
</feature>
<reference evidence="3" key="1">
    <citation type="submission" date="2021-05" db="EMBL/GenBank/DDBJ databases">
        <authorList>
            <person name="Alioto T."/>
            <person name="Alioto T."/>
            <person name="Gomez Garrido J."/>
        </authorList>
    </citation>
    <scope>NUCLEOTIDE SEQUENCE</scope>
</reference>
<feature type="signal peptide" evidence="2">
    <location>
        <begin position="1"/>
        <end position="20"/>
    </location>
</feature>
<proteinExistence type="predicted"/>
<feature type="chain" id="PRO_5036262475" evidence="2">
    <location>
        <begin position="21"/>
        <end position="318"/>
    </location>
</feature>
<keyword evidence="2" id="KW-0732">Signal</keyword>
<dbReference type="AlphaFoldDB" id="A0A8D8WQN9"/>
<name>A0A8D8WQN9_9HEMI</name>
<organism evidence="3">
    <name type="scientific">Cacopsylla melanoneura</name>
    <dbReference type="NCBI Taxonomy" id="428564"/>
    <lineage>
        <taxon>Eukaryota</taxon>
        <taxon>Metazoa</taxon>
        <taxon>Ecdysozoa</taxon>
        <taxon>Arthropoda</taxon>
        <taxon>Hexapoda</taxon>
        <taxon>Insecta</taxon>
        <taxon>Pterygota</taxon>
        <taxon>Neoptera</taxon>
        <taxon>Paraneoptera</taxon>
        <taxon>Hemiptera</taxon>
        <taxon>Sternorrhyncha</taxon>
        <taxon>Psylloidea</taxon>
        <taxon>Psyllidae</taxon>
        <taxon>Psyllinae</taxon>
        <taxon>Cacopsylla</taxon>
    </lineage>
</organism>
<dbReference type="EMBL" id="HBUF01570149">
    <property type="protein sequence ID" value="CAG6766153.1"/>
    <property type="molecule type" value="Transcribed_RNA"/>
</dbReference>
<dbReference type="EMBL" id="HBUF01220004">
    <property type="protein sequence ID" value="CAG6669014.1"/>
    <property type="molecule type" value="Transcribed_RNA"/>
</dbReference>
<dbReference type="EMBL" id="HBUF01570150">
    <property type="protein sequence ID" value="CAG6766154.1"/>
    <property type="molecule type" value="Transcribed_RNA"/>
</dbReference>
<dbReference type="EMBL" id="HBUF01220003">
    <property type="protein sequence ID" value="CAG6669013.1"/>
    <property type="molecule type" value="Transcribed_RNA"/>
</dbReference>
<protein>
    <submittedName>
        <fullName evidence="3">Uncharacterized protein</fullName>
    </submittedName>
</protein>
<evidence type="ECO:0000256" key="1">
    <source>
        <dbReference type="SAM" id="MobiDB-lite"/>
    </source>
</evidence>
<feature type="compositionally biased region" description="Low complexity" evidence="1">
    <location>
        <begin position="210"/>
        <end position="233"/>
    </location>
</feature>
<evidence type="ECO:0000313" key="3">
    <source>
        <dbReference type="EMBL" id="CAG6669013.1"/>
    </source>
</evidence>